<reference evidence="3" key="1">
    <citation type="journal article" date="2020" name="Stud. Mycol.">
        <title>101 Dothideomycetes genomes: a test case for predicting lifestyles and emergence of pathogens.</title>
        <authorList>
            <person name="Haridas S."/>
            <person name="Albert R."/>
            <person name="Binder M."/>
            <person name="Bloem J."/>
            <person name="Labutti K."/>
            <person name="Salamov A."/>
            <person name="Andreopoulos B."/>
            <person name="Baker S."/>
            <person name="Barry K."/>
            <person name="Bills G."/>
            <person name="Bluhm B."/>
            <person name="Cannon C."/>
            <person name="Castanera R."/>
            <person name="Culley D."/>
            <person name="Daum C."/>
            <person name="Ezra D."/>
            <person name="Gonzalez J."/>
            <person name="Henrissat B."/>
            <person name="Kuo A."/>
            <person name="Liang C."/>
            <person name="Lipzen A."/>
            <person name="Lutzoni F."/>
            <person name="Magnuson J."/>
            <person name="Mondo S."/>
            <person name="Nolan M."/>
            <person name="Ohm R."/>
            <person name="Pangilinan J."/>
            <person name="Park H.-J."/>
            <person name="Ramirez L."/>
            <person name="Alfaro M."/>
            <person name="Sun H."/>
            <person name="Tritt A."/>
            <person name="Yoshinaga Y."/>
            <person name="Zwiers L.-H."/>
            <person name="Turgeon B."/>
            <person name="Goodwin S."/>
            <person name="Spatafora J."/>
            <person name="Crous P."/>
            <person name="Grigoriev I."/>
        </authorList>
    </citation>
    <scope>NUCLEOTIDE SEQUENCE</scope>
    <source>
        <strain evidence="3">CBS 122367</strain>
    </source>
</reference>
<evidence type="ECO:0000256" key="1">
    <source>
        <dbReference type="SAM" id="MobiDB-lite"/>
    </source>
</evidence>
<proteinExistence type="predicted"/>
<dbReference type="EMBL" id="MU005574">
    <property type="protein sequence ID" value="KAF2688066.1"/>
    <property type="molecule type" value="Genomic_DNA"/>
</dbReference>
<dbReference type="Proteomes" id="UP000799291">
    <property type="component" value="Unassembled WGS sequence"/>
</dbReference>
<feature type="compositionally biased region" description="Basic and acidic residues" evidence="1">
    <location>
        <begin position="174"/>
        <end position="185"/>
    </location>
</feature>
<feature type="region of interest" description="Disordered" evidence="1">
    <location>
        <begin position="221"/>
        <end position="246"/>
    </location>
</feature>
<evidence type="ECO:0000259" key="2">
    <source>
        <dbReference type="Pfam" id="PF10419"/>
    </source>
</evidence>
<dbReference type="AlphaFoldDB" id="A0A6G1JC07"/>
<feature type="region of interest" description="Disordered" evidence="1">
    <location>
        <begin position="163"/>
        <end position="188"/>
    </location>
</feature>
<feature type="domain" description="Transcription factor TFIIIC triple barrel" evidence="2">
    <location>
        <begin position="16"/>
        <end position="150"/>
    </location>
</feature>
<evidence type="ECO:0000313" key="3">
    <source>
        <dbReference type="EMBL" id="KAF2688066.1"/>
    </source>
</evidence>
<dbReference type="Gene3D" id="2.60.40.4370">
    <property type="match status" value="1"/>
</dbReference>
<keyword evidence="4" id="KW-1185">Reference proteome</keyword>
<dbReference type="Pfam" id="PF10419">
    <property type="entry name" value="TFIIIC_sub6"/>
    <property type="match status" value="1"/>
</dbReference>
<dbReference type="InterPro" id="IPR019481">
    <property type="entry name" value="TFIIIC_triple_barrel"/>
</dbReference>
<evidence type="ECO:0000313" key="4">
    <source>
        <dbReference type="Proteomes" id="UP000799291"/>
    </source>
</evidence>
<gene>
    <name evidence="3" type="ORF">K458DRAFT_385626</name>
</gene>
<accession>A0A6G1JC07</accession>
<dbReference type="OrthoDB" id="1877767at2759"/>
<organism evidence="3 4">
    <name type="scientific">Lentithecium fluviatile CBS 122367</name>
    <dbReference type="NCBI Taxonomy" id="1168545"/>
    <lineage>
        <taxon>Eukaryota</taxon>
        <taxon>Fungi</taxon>
        <taxon>Dikarya</taxon>
        <taxon>Ascomycota</taxon>
        <taxon>Pezizomycotina</taxon>
        <taxon>Dothideomycetes</taxon>
        <taxon>Pleosporomycetidae</taxon>
        <taxon>Pleosporales</taxon>
        <taxon>Massarineae</taxon>
        <taxon>Lentitheciaceae</taxon>
        <taxon>Lentithecium</taxon>
    </lineage>
</organism>
<name>A0A6G1JC07_9PLEO</name>
<sequence length="246" mass="27386">MADMEEDEWEYEYDENETEDFYIPIDLANIPEAQVPINAVPQVGHPVLLKSRLRAQRERAEADNIVSDPHISENSPSIGEIQISGFHTANPLIMYHGQLLSCQWARNIGTDLFFAKPVPDSETTSVLRSLPDVDLISTGSAKLVARVAQLRPRDDVIEEMVDEDQVDQLADTPGPEKDTNGREVRPAPNPFLARFNAAKVKRGDKTQLAISREDDGIRLVAKARTDERAGRADPAMEREDARMGGT</sequence>
<protein>
    <recommendedName>
        <fullName evidence="2">Transcription factor TFIIIC triple barrel domain-containing protein</fullName>
    </recommendedName>
</protein>